<protein>
    <submittedName>
        <fullName evidence="2">Uncharacterized protein</fullName>
    </submittedName>
</protein>
<dbReference type="EMBL" id="BABT02000090">
    <property type="protein sequence ID" value="GAA96477.1"/>
    <property type="molecule type" value="Genomic_DNA"/>
</dbReference>
<reference evidence="2 3" key="2">
    <citation type="journal article" date="2012" name="Open Biol.">
        <title>Characteristics of nucleosomes and linker DNA regions on the genome of the basidiomycete Mixia osmundae revealed by mono- and dinucleosome mapping.</title>
        <authorList>
            <person name="Nishida H."/>
            <person name="Kondo S."/>
            <person name="Matsumoto T."/>
            <person name="Suzuki Y."/>
            <person name="Yoshikawa H."/>
            <person name="Taylor T.D."/>
            <person name="Sugiyama J."/>
        </authorList>
    </citation>
    <scope>NUCLEOTIDE SEQUENCE [LARGE SCALE GENOMIC DNA]</scope>
    <source>
        <strain evidence="3">CBS 9802 / IAM 14324 / JCM 22182 / KY 12970</strain>
    </source>
</reference>
<name>G7E0W7_MIXOS</name>
<dbReference type="RefSeq" id="XP_014568089.1">
    <property type="nucleotide sequence ID" value="XM_014712603.1"/>
</dbReference>
<accession>G7E0W7</accession>
<organism evidence="2 3">
    <name type="scientific">Mixia osmundae (strain CBS 9802 / IAM 14324 / JCM 22182 / KY 12970)</name>
    <dbReference type="NCBI Taxonomy" id="764103"/>
    <lineage>
        <taxon>Eukaryota</taxon>
        <taxon>Fungi</taxon>
        <taxon>Dikarya</taxon>
        <taxon>Basidiomycota</taxon>
        <taxon>Pucciniomycotina</taxon>
        <taxon>Mixiomycetes</taxon>
        <taxon>Mixiales</taxon>
        <taxon>Mixiaceae</taxon>
        <taxon>Mixia</taxon>
    </lineage>
</organism>
<keyword evidence="3" id="KW-1185">Reference proteome</keyword>
<sequence length="55" mass="6091">MGKRARATQKRSEMINDYPGMASSGQSNLARGDRSSTLAGETDRRKCCLTGRKER</sequence>
<reference evidence="2 3" key="1">
    <citation type="journal article" date="2011" name="J. Gen. Appl. Microbiol.">
        <title>Draft genome sequencing of the enigmatic basidiomycete Mixia osmundae.</title>
        <authorList>
            <person name="Nishida H."/>
            <person name="Nagatsuka Y."/>
            <person name="Sugiyama J."/>
        </authorList>
    </citation>
    <scope>NUCLEOTIDE SEQUENCE [LARGE SCALE GENOMIC DNA]</scope>
    <source>
        <strain evidence="3">CBS 9802 / IAM 14324 / JCM 22182 / KY 12970</strain>
    </source>
</reference>
<dbReference type="AlphaFoldDB" id="G7E0W7"/>
<feature type="compositionally biased region" description="Polar residues" evidence="1">
    <location>
        <begin position="23"/>
        <end position="39"/>
    </location>
</feature>
<evidence type="ECO:0000313" key="2">
    <source>
        <dbReference type="EMBL" id="GAA96477.1"/>
    </source>
</evidence>
<dbReference type="Proteomes" id="UP000009131">
    <property type="component" value="Unassembled WGS sequence"/>
</dbReference>
<comment type="caution">
    <text evidence="2">The sequence shown here is derived from an EMBL/GenBank/DDBJ whole genome shotgun (WGS) entry which is preliminary data.</text>
</comment>
<evidence type="ECO:0000313" key="3">
    <source>
        <dbReference type="Proteomes" id="UP000009131"/>
    </source>
</evidence>
<proteinExistence type="predicted"/>
<feature type="compositionally biased region" description="Basic and acidic residues" evidence="1">
    <location>
        <begin position="41"/>
        <end position="55"/>
    </location>
</feature>
<gene>
    <name evidence="2" type="primary">Mo03145</name>
    <name evidence="2" type="ORF">E5Q_03145</name>
</gene>
<feature type="region of interest" description="Disordered" evidence="1">
    <location>
        <begin position="1"/>
        <end position="55"/>
    </location>
</feature>
<dbReference type="InParanoid" id="G7E0W7"/>
<dbReference type="HOGENOM" id="CLU_3032891_0_0_1"/>
<evidence type="ECO:0000256" key="1">
    <source>
        <dbReference type="SAM" id="MobiDB-lite"/>
    </source>
</evidence>